<keyword evidence="2" id="KW-1185">Reference proteome</keyword>
<dbReference type="AlphaFoldDB" id="A0A3S5C853"/>
<sequence>MVFFRFRCGQFTHSASFYASLHRQEVNSLSTLPQPTLNRSRLLLLSTKKCHISCCKRLADCVSVLGASSGTDVMAGVE</sequence>
<name>A0A3S5C853_9PLAT</name>
<evidence type="ECO:0000313" key="2">
    <source>
        <dbReference type="Proteomes" id="UP000784294"/>
    </source>
</evidence>
<comment type="caution">
    <text evidence="1">The sequence shown here is derived from an EMBL/GenBank/DDBJ whole genome shotgun (WGS) entry which is preliminary data.</text>
</comment>
<dbReference type="Proteomes" id="UP000784294">
    <property type="component" value="Unassembled WGS sequence"/>
</dbReference>
<organism evidence="1 2">
    <name type="scientific">Protopolystoma xenopodis</name>
    <dbReference type="NCBI Taxonomy" id="117903"/>
    <lineage>
        <taxon>Eukaryota</taxon>
        <taxon>Metazoa</taxon>
        <taxon>Spiralia</taxon>
        <taxon>Lophotrochozoa</taxon>
        <taxon>Platyhelminthes</taxon>
        <taxon>Monogenea</taxon>
        <taxon>Polyopisthocotylea</taxon>
        <taxon>Polystomatidea</taxon>
        <taxon>Polystomatidae</taxon>
        <taxon>Protopolystoma</taxon>
    </lineage>
</organism>
<gene>
    <name evidence="1" type="ORF">PXEA_LOCUS35013</name>
</gene>
<evidence type="ECO:0000313" key="1">
    <source>
        <dbReference type="EMBL" id="VEL41573.1"/>
    </source>
</evidence>
<accession>A0A3S5C853</accession>
<protein>
    <submittedName>
        <fullName evidence="1">Uncharacterized protein</fullName>
    </submittedName>
</protein>
<proteinExistence type="predicted"/>
<reference evidence="1" key="1">
    <citation type="submission" date="2018-11" db="EMBL/GenBank/DDBJ databases">
        <authorList>
            <consortium name="Pathogen Informatics"/>
        </authorList>
    </citation>
    <scope>NUCLEOTIDE SEQUENCE</scope>
</reference>
<dbReference type="EMBL" id="CAAALY010269972">
    <property type="protein sequence ID" value="VEL41573.1"/>
    <property type="molecule type" value="Genomic_DNA"/>
</dbReference>